<reference evidence="1" key="1">
    <citation type="journal article" date="2013" name="Genetics">
        <title>The draft genome and transcriptome of Panagrellus redivivus are shaped by the harsh demands of a free-living lifestyle.</title>
        <authorList>
            <person name="Srinivasan J."/>
            <person name="Dillman A.R."/>
            <person name="Macchietto M.G."/>
            <person name="Heikkinen L."/>
            <person name="Lakso M."/>
            <person name="Fracchia K.M."/>
            <person name="Antoshechkin I."/>
            <person name="Mortazavi A."/>
            <person name="Wong G."/>
            <person name="Sternberg P.W."/>
        </authorList>
    </citation>
    <scope>NUCLEOTIDE SEQUENCE [LARGE SCALE GENOMIC DNA]</scope>
    <source>
        <strain evidence="1">MT8872</strain>
    </source>
</reference>
<protein>
    <submittedName>
        <fullName evidence="2">Uncharacterized protein</fullName>
    </submittedName>
</protein>
<dbReference type="Proteomes" id="UP000492821">
    <property type="component" value="Unassembled WGS sequence"/>
</dbReference>
<keyword evidence="1" id="KW-1185">Reference proteome</keyword>
<accession>A0A7E5A077</accession>
<evidence type="ECO:0000313" key="2">
    <source>
        <dbReference type="WBParaSite" id="Pan_g6749.t1"/>
    </source>
</evidence>
<dbReference type="AlphaFoldDB" id="A0A7E5A077"/>
<organism evidence="1 2">
    <name type="scientific">Panagrellus redivivus</name>
    <name type="common">Microworm</name>
    <dbReference type="NCBI Taxonomy" id="6233"/>
    <lineage>
        <taxon>Eukaryota</taxon>
        <taxon>Metazoa</taxon>
        <taxon>Ecdysozoa</taxon>
        <taxon>Nematoda</taxon>
        <taxon>Chromadorea</taxon>
        <taxon>Rhabditida</taxon>
        <taxon>Tylenchina</taxon>
        <taxon>Panagrolaimomorpha</taxon>
        <taxon>Panagrolaimoidea</taxon>
        <taxon>Panagrolaimidae</taxon>
        <taxon>Panagrellus</taxon>
    </lineage>
</organism>
<evidence type="ECO:0000313" key="1">
    <source>
        <dbReference type="Proteomes" id="UP000492821"/>
    </source>
</evidence>
<sequence length="85" mass="9537">MCTVTAVNSYNLTISGCLAHWSLLNPSLMTSELLPLTTDRYIFAFLPLFDVTVVSDTAYKYPQVNALPNLIDHCHFLLRLSVFAN</sequence>
<proteinExistence type="predicted"/>
<name>A0A7E5A077_PANRE</name>
<reference evidence="2" key="2">
    <citation type="submission" date="2020-10" db="UniProtKB">
        <authorList>
            <consortium name="WormBaseParasite"/>
        </authorList>
    </citation>
    <scope>IDENTIFICATION</scope>
</reference>
<dbReference type="WBParaSite" id="Pan_g6749.t1">
    <property type="protein sequence ID" value="Pan_g6749.t1"/>
    <property type="gene ID" value="Pan_g6749"/>
</dbReference>